<evidence type="ECO:0000313" key="1">
    <source>
        <dbReference type="EMBL" id="RIQ11298.1"/>
    </source>
</evidence>
<protein>
    <recommendedName>
        <fullName evidence="3">GNAT family N-acetyltransferase</fullName>
    </recommendedName>
</protein>
<name>A0A418KGX9_9ACTN</name>
<reference evidence="1 2" key="1">
    <citation type="submission" date="2018-09" db="EMBL/GenBank/DDBJ databases">
        <title>Isolation, diversity and antifungal activity of actinobacteria from wheat.</title>
        <authorList>
            <person name="Han C."/>
        </authorList>
    </citation>
    <scope>NUCLEOTIDE SEQUENCE [LARGE SCALE GENOMIC DNA]</scope>
    <source>
        <strain evidence="1 2">NEAU-YY265</strain>
    </source>
</reference>
<organism evidence="1 2">
    <name type="scientific">Jiangella rhizosphaerae</name>
    <dbReference type="NCBI Taxonomy" id="2293569"/>
    <lineage>
        <taxon>Bacteria</taxon>
        <taxon>Bacillati</taxon>
        <taxon>Actinomycetota</taxon>
        <taxon>Actinomycetes</taxon>
        <taxon>Jiangellales</taxon>
        <taxon>Jiangellaceae</taxon>
        <taxon>Jiangella</taxon>
    </lineage>
</organism>
<evidence type="ECO:0000313" key="2">
    <source>
        <dbReference type="Proteomes" id="UP000284057"/>
    </source>
</evidence>
<dbReference type="AlphaFoldDB" id="A0A418KGX9"/>
<dbReference type="Proteomes" id="UP000284057">
    <property type="component" value="Unassembled WGS sequence"/>
</dbReference>
<gene>
    <name evidence="1" type="ORF">DY240_29205</name>
</gene>
<dbReference type="OrthoDB" id="5175138at2"/>
<keyword evidence="2" id="KW-1185">Reference proteome</keyword>
<dbReference type="RefSeq" id="WP_119663161.1">
    <property type="nucleotide sequence ID" value="NZ_QUAL01000428.1"/>
</dbReference>
<comment type="caution">
    <text evidence="1">The sequence shown here is derived from an EMBL/GenBank/DDBJ whole genome shotgun (WGS) entry which is preliminary data.</text>
</comment>
<sequence>MTTSPLKSSLITSAQRTTTRELYGFRDEVSGMTLRFYTPSRRFDHWTTYVDGARASYQRYRVERALTLPAATQASAAPVFAITSDDSGKVWAGWYANGPLRSMRDAYAPREFVSEPVSASLVSDWIEAALPEGVIELKGAWVDPTSEHKSALADLTSRAFLHAMRLLGVRYAYCSAAEHAASRWFNSGAQELPGIIPARYPDDRYRTTMLTWDAETAMERATAEQRRLFEAECRTATGTEVPGAR</sequence>
<accession>A0A418KGX9</accession>
<dbReference type="EMBL" id="QUAL01000428">
    <property type="protein sequence ID" value="RIQ11298.1"/>
    <property type="molecule type" value="Genomic_DNA"/>
</dbReference>
<proteinExistence type="predicted"/>
<evidence type="ECO:0008006" key="3">
    <source>
        <dbReference type="Google" id="ProtNLM"/>
    </source>
</evidence>